<dbReference type="SUPFAM" id="SSF56112">
    <property type="entry name" value="Protein kinase-like (PK-like)"/>
    <property type="match status" value="1"/>
</dbReference>
<gene>
    <name evidence="2" type="ORF">GAO09_13655</name>
</gene>
<dbReference type="RefSeq" id="WP_153354546.1">
    <property type="nucleotide sequence ID" value="NZ_JAYKOO010000002.1"/>
</dbReference>
<reference evidence="2 3" key="1">
    <citation type="submission" date="2019-11" db="EMBL/GenBank/DDBJ databases">
        <title>Genome analysis of Rhizobacterium cereale a novel genus and species isolated from maize roots in North Spain.</title>
        <authorList>
            <person name="Menendez E."/>
            <person name="Flores-Felix J.D."/>
            <person name="Ramirez-Bahena M.-H."/>
            <person name="Igual J.M."/>
            <person name="Garcia-Fraile P."/>
            <person name="Peix A."/>
            <person name="Velazquez E."/>
        </authorList>
    </citation>
    <scope>NUCLEOTIDE SEQUENCE [LARGE SCALE GENOMIC DNA]</scope>
    <source>
        <strain evidence="2 3">RZME27</strain>
    </source>
</reference>
<name>A0A6A8A8I9_9HYPH</name>
<dbReference type="InterPro" id="IPR011009">
    <property type="entry name" value="Kinase-like_dom_sf"/>
</dbReference>
<dbReference type="EMBL" id="WIXI01000043">
    <property type="protein sequence ID" value="MQY47079.1"/>
    <property type="molecule type" value="Genomic_DNA"/>
</dbReference>
<dbReference type="Pfam" id="PF01636">
    <property type="entry name" value="APH"/>
    <property type="match status" value="1"/>
</dbReference>
<proteinExistence type="predicted"/>
<evidence type="ECO:0000259" key="1">
    <source>
        <dbReference type="Pfam" id="PF01636"/>
    </source>
</evidence>
<protein>
    <submittedName>
        <fullName evidence="2">Phosphotransferase</fullName>
    </submittedName>
</protein>
<dbReference type="InterPro" id="IPR002575">
    <property type="entry name" value="Aminoglycoside_PTrfase"/>
</dbReference>
<dbReference type="Gene3D" id="3.90.1200.10">
    <property type="match status" value="1"/>
</dbReference>
<sequence length="373" mass="41925">MYTIDNIHEFLREQRLVSNASFMNGDYEATSVTRRNRNIQVTTLAEGNYLIKQALDPNSENGKTLWTEILFYNYLSENPSEFSGYAVSSRSIEGDGRLLVLDFLKDAKPLWQHYRSRGPDNLPFATIGALGKLLAVFHRTFSLEGDRPVIPPAFLSRALPFGLQVNRPKPQVTGHIRQGGLQYLRSLQADHDVMQQWEKTAAMWRHDAIIHGDVKLDNILVVGASGDGEGKGSTDIRLVDWELVQIGDRAWDVAGVFQDFVFWWAISMPEGLSAKEMVQQAAFPIAKLRPGMRCFWNAYRENLPQLPSDQVSFLQKTVLLSGIRILQTAYEVASKFENLPPIAEVLMGIGKSVLRKPEEAAESLFGIEPEVSS</sequence>
<keyword evidence="2" id="KW-0808">Transferase</keyword>
<evidence type="ECO:0000313" key="2">
    <source>
        <dbReference type="EMBL" id="MQY47079.1"/>
    </source>
</evidence>
<accession>A0A6A8A8I9</accession>
<dbReference type="Proteomes" id="UP000435138">
    <property type="component" value="Unassembled WGS sequence"/>
</dbReference>
<organism evidence="2 3">
    <name type="scientific">Endobacterium cereale</name>
    <dbReference type="NCBI Taxonomy" id="2663029"/>
    <lineage>
        <taxon>Bacteria</taxon>
        <taxon>Pseudomonadati</taxon>
        <taxon>Pseudomonadota</taxon>
        <taxon>Alphaproteobacteria</taxon>
        <taxon>Hyphomicrobiales</taxon>
        <taxon>Rhizobiaceae</taxon>
        <taxon>Endobacterium</taxon>
    </lineage>
</organism>
<comment type="caution">
    <text evidence="2">The sequence shown here is derived from an EMBL/GenBank/DDBJ whole genome shotgun (WGS) entry which is preliminary data.</text>
</comment>
<feature type="domain" description="Aminoglycoside phosphotransferase" evidence="1">
    <location>
        <begin position="108"/>
        <end position="268"/>
    </location>
</feature>
<dbReference type="GO" id="GO:0016740">
    <property type="term" value="F:transferase activity"/>
    <property type="evidence" value="ECO:0007669"/>
    <property type="project" value="UniProtKB-KW"/>
</dbReference>
<evidence type="ECO:0000313" key="3">
    <source>
        <dbReference type="Proteomes" id="UP000435138"/>
    </source>
</evidence>
<keyword evidence="3" id="KW-1185">Reference proteome</keyword>
<dbReference type="AlphaFoldDB" id="A0A6A8A8I9"/>